<dbReference type="GO" id="GO:0005524">
    <property type="term" value="F:ATP binding"/>
    <property type="evidence" value="ECO:0007669"/>
    <property type="project" value="UniProtKB-KW"/>
</dbReference>
<gene>
    <name evidence="17" type="primary">mak</name>
    <name evidence="17" type="ORF">MBOU_60260</name>
</gene>
<dbReference type="FunFam" id="3.90.1200.10:FF:000010">
    <property type="entry name" value="Maltokinase"/>
    <property type="match status" value="1"/>
</dbReference>
<dbReference type="GO" id="GO:0046835">
    <property type="term" value="P:carbohydrate phosphorylation"/>
    <property type="evidence" value="ECO:0007669"/>
    <property type="project" value="UniProtKB-ARBA"/>
</dbReference>
<comment type="catalytic activity">
    <reaction evidence="14">
        <text>D-maltose + ATP = alpha-maltose 1-phosphate + ADP + H(+)</text>
        <dbReference type="Rhea" id="RHEA:31915"/>
        <dbReference type="ChEBI" id="CHEBI:15378"/>
        <dbReference type="ChEBI" id="CHEBI:17306"/>
        <dbReference type="ChEBI" id="CHEBI:30616"/>
        <dbReference type="ChEBI" id="CHEBI:63576"/>
        <dbReference type="ChEBI" id="CHEBI:456216"/>
        <dbReference type="EC" id="2.7.1.175"/>
    </reaction>
</comment>
<proteinExistence type="inferred from homology"/>
<evidence type="ECO:0000256" key="14">
    <source>
        <dbReference type="ARBA" id="ARBA00049067"/>
    </source>
</evidence>
<evidence type="ECO:0000313" key="18">
    <source>
        <dbReference type="Proteomes" id="UP000465360"/>
    </source>
</evidence>
<keyword evidence="18" id="KW-1185">Reference proteome</keyword>
<keyword evidence="12" id="KW-0119">Carbohydrate metabolism</keyword>
<evidence type="ECO:0000256" key="9">
    <source>
        <dbReference type="ARBA" id="ARBA00022777"/>
    </source>
</evidence>
<evidence type="ECO:0000256" key="12">
    <source>
        <dbReference type="ARBA" id="ARBA00023277"/>
    </source>
</evidence>
<evidence type="ECO:0000256" key="11">
    <source>
        <dbReference type="ARBA" id="ARBA00023056"/>
    </source>
</evidence>
<accession>A0A7I9YZ28</accession>
<evidence type="ECO:0000256" key="10">
    <source>
        <dbReference type="ARBA" id="ARBA00022840"/>
    </source>
</evidence>
<evidence type="ECO:0000256" key="7">
    <source>
        <dbReference type="ARBA" id="ARBA00022679"/>
    </source>
</evidence>
<evidence type="ECO:0000313" key="17">
    <source>
        <dbReference type="EMBL" id="GFG93984.1"/>
    </source>
</evidence>
<evidence type="ECO:0000256" key="4">
    <source>
        <dbReference type="ARBA" id="ARBA00011962"/>
    </source>
</evidence>
<dbReference type="UniPathway" id="UPA00164"/>
<name>A0A7I9YZ28_MYCBU</name>
<keyword evidence="8" id="KW-0547">Nucleotide-binding</keyword>
<dbReference type="Pfam" id="PF18085">
    <property type="entry name" value="Mak_N_cap"/>
    <property type="match status" value="1"/>
</dbReference>
<organism evidence="17 18">
    <name type="scientific">Mycobacterium bourgelatii</name>
    <dbReference type="NCBI Taxonomy" id="1273442"/>
    <lineage>
        <taxon>Bacteria</taxon>
        <taxon>Bacillati</taxon>
        <taxon>Actinomycetota</taxon>
        <taxon>Actinomycetes</taxon>
        <taxon>Mycobacteriales</taxon>
        <taxon>Mycobacteriaceae</taxon>
        <taxon>Mycobacterium</taxon>
    </lineage>
</organism>
<comment type="subunit">
    <text evidence="3">Monomer.</text>
</comment>
<dbReference type="EMBL" id="BLKZ01000002">
    <property type="protein sequence ID" value="GFG93984.1"/>
    <property type="molecule type" value="Genomic_DNA"/>
</dbReference>
<reference evidence="17 18" key="1">
    <citation type="journal article" date="2019" name="Emerg. Microbes Infect.">
        <title>Comprehensive subspecies identification of 175 nontuberculous mycobacteria species based on 7547 genomic profiles.</title>
        <authorList>
            <person name="Matsumoto Y."/>
            <person name="Kinjo T."/>
            <person name="Motooka D."/>
            <person name="Nabeya D."/>
            <person name="Jung N."/>
            <person name="Uechi K."/>
            <person name="Horii T."/>
            <person name="Iida T."/>
            <person name="Fujita J."/>
            <person name="Nakamura S."/>
        </authorList>
    </citation>
    <scope>NUCLEOTIDE SEQUENCE [LARGE SCALE GENOMIC DNA]</scope>
    <source>
        <strain evidence="17 18">JCM 30725</strain>
    </source>
</reference>
<dbReference type="EC" id="2.7.1.175" evidence="4"/>
<protein>
    <recommendedName>
        <fullName evidence="5">Maltokinase</fullName>
        <ecNumber evidence="4">2.7.1.175</ecNumber>
    </recommendedName>
    <alternativeName>
        <fullName evidence="13">Maltose-1-phosphate synthase</fullName>
    </alternativeName>
</protein>
<dbReference type="Proteomes" id="UP000465360">
    <property type="component" value="Unassembled WGS sequence"/>
</dbReference>
<evidence type="ECO:0000256" key="13">
    <source>
        <dbReference type="ARBA" id="ARBA00031251"/>
    </source>
</evidence>
<feature type="region of interest" description="Disordered" evidence="15">
    <location>
        <begin position="1"/>
        <end position="26"/>
    </location>
</feature>
<comment type="pathway">
    <text evidence="1">Glycan biosynthesis; glycogen biosynthesis.</text>
</comment>
<keyword evidence="6" id="KW-0321">Glycogen metabolism</keyword>
<keyword evidence="7" id="KW-0808">Transferase</keyword>
<evidence type="ECO:0000256" key="8">
    <source>
        <dbReference type="ARBA" id="ARBA00022741"/>
    </source>
</evidence>
<sequence length="467" mass="51247">MTTGAGDDAEQSNEEERRNMTPSAQLPWSDWLPQQRWYAGRNRELATAVPVTNVPLRDGLDLVLVDVTYTDGFTERYQVIVGWDSEPVSEYSTLATIGAADSHTAFDALYDPSAPQFLLSLIDGEEVRRSSDVEVVFTKEPDVALPRDAFPRVSEAEQSNTSVIFDRPPAAIFKVFRRVSPGINPDIELNRVLGRAGNPHVAKLLGSYEIAGEDPDSSSPLGMVTEFAANAAEGWAMATASVRDLFAEGDLYAHEVGGDFAGESYRLGEAVASVHATLAENLGTAEATFPVDQVLARLASAVATVPELQEYAATIEERFAKLHDETITVQRIHGDLHLGQVLRVPEGWLLIDFEGEPGQPLEERRAPDSPLRDVAGVLRSFEYAAYSPLVEHGEDKQLAARAREWVERNRTAFCDGYAAASGVDPRDSSLLLSAYELDKAVYETGYESRHRPTWLPIPMRSIARLTA</sequence>
<keyword evidence="11" id="KW-0320">Glycogen biosynthesis</keyword>
<evidence type="ECO:0000259" key="16">
    <source>
        <dbReference type="Pfam" id="PF18085"/>
    </source>
</evidence>
<evidence type="ECO:0000256" key="2">
    <source>
        <dbReference type="ARBA" id="ARBA00006219"/>
    </source>
</evidence>
<evidence type="ECO:0000256" key="5">
    <source>
        <dbReference type="ARBA" id="ARBA00013882"/>
    </source>
</evidence>
<evidence type="ECO:0000256" key="15">
    <source>
        <dbReference type="SAM" id="MobiDB-lite"/>
    </source>
</evidence>
<dbReference type="InterPro" id="IPR040999">
    <property type="entry name" value="Mak_N_cap"/>
</dbReference>
<dbReference type="InterPro" id="IPR011009">
    <property type="entry name" value="Kinase-like_dom_sf"/>
</dbReference>
<keyword evidence="10" id="KW-0067">ATP-binding</keyword>
<comment type="caution">
    <text evidence="17">The sequence shown here is derived from an EMBL/GenBank/DDBJ whole genome shotgun (WGS) entry which is preliminary data.</text>
</comment>
<dbReference type="GO" id="GO:0016301">
    <property type="term" value="F:kinase activity"/>
    <property type="evidence" value="ECO:0007669"/>
    <property type="project" value="UniProtKB-KW"/>
</dbReference>
<evidence type="ECO:0000256" key="1">
    <source>
        <dbReference type="ARBA" id="ARBA00004964"/>
    </source>
</evidence>
<dbReference type="Gene3D" id="3.90.1200.10">
    <property type="match status" value="1"/>
</dbReference>
<comment type="similarity">
    <text evidence="2">Belongs to the aminoglycoside phosphotransferase family.</text>
</comment>
<dbReference type="SUPFAM" id="SSF56112">
    <property type="entry name" value="Protein kinase-like (PK-like)"/>
    <property type="match status" value="1"/>
</dbReference>
<dbReference type="GO" id="GO:0005992">
    <property type="term" value="P:trehalose biosynthetic process"/>
    <property type="evidence" value="ECO:0007669"/>
    <property type="project" value="UniProtKB-ARBA"/>
</dbReference>
<keyword evidence="9 17" id="KW-0418">Kinase</keyword>
<feature type="domain" description="Maltokinase N-terminal cap" evidence="16">
    <location>
        <begin position="31"/>
        <end position="111"/>
    </location>
</feature>
<dbReference type="GO" id="GO:0005978">
    <property type="term" value="P:glycogen biosynthetic process"/>
    <property type="evidence" value="ECO:0007669"/>
    <property type="project" value="UniProtKB-UniPathway"/>
</dbReference>
<dbReference type="AlphaFoldDB" id="A0A7I9YZ28"/>
<evidence type="ECO:0000256" key="6">
    <source>
        <dbReference type="ARBA" id="ARBA00022600"/>
    </source>
</evidence>
<evidence type="ECO:0000256" key="3">
    <source>
        <dbReference type="ARBA" id="ARBA00011245"/>
    </source>
</evidence>